<feature type="compositionally biased region" description="Polar residues" evidence="1">
    <location>
        <begin position="184"/>
        <end position="195"/>
    </location>
</feature>
<feature type="domain" description="WW" evidence="2">
    <location>
        <begin position="5"/>
        <end position="39"/>
    </location>
</feature>
<dbReference type="PROSITE" id="PS50020">
    <property type="entry name" value="WW_DOMAIN_2"/>
    <property type="match status" value="1"/>
</dbReference>
<organism evidence="3 4">
    <name type="scientific">Fasciola hepatica</name>
    <name type="common">Liver fluke</name>
    <dbReference type="NCBI Taxonomy" id="6192"/>
    <lineage>
        <taxon>Eukaryota</taxon>
        <taxon>Metazoa</taxon>
        <taxon>Spiralia</taxon>
        <taxon>Lophotrochozoa</taxon>
        <taxon>Platyhelminthes</taxon>
        <taxon>Trematoda</taxon>
        <taxon>Digenea</taxon>
        <taxon>Plagiorchiida</taxon>
        <taxon>Echinostomata</taxon>
        <taxon>Echinostomatoidea</taxon>
        <taxon>Fasciolidae</taxon>
        <taxon>Fasciola</taxon>
    </lineage>
</organism>
<dbReference type="AlphaFoldDB" id="A0A4E0R0N3"/>
<gene>
    <name evidence="3" type="ORF">D915_009888</name>
</gene>
<dbReference type="SUPFAM" id="SSF51045">
    <property type="entry name" value="WW domain"/>
    <property type="match status" value="1"/>
</dbReference>
<reference evidence="3" key="1">
    <citation type="submission" date="2019-03" db="EMBL/GenBank/DDBJ databases">
        <title>Improved annotation for the trematode Fasciola hepatica.</title>
        <authorList>
            <person name="Choi Y.-J."/>
            <person name="Martin J."/>
            <person name="Mitreva M."/>
        </authorList>
    </citation>
    <scope>NUCLEOTIDE SEQUENCE [LARGE SCALE GENOMIC DNA]</scope>
</reference>
<comment type="caution">
    <text evidence="3">The sequence shown here is derived from an EMBL/GenBank/DDBJ whole genome shotgun (WGS) entry which is preliminary data.</text>
</comment>
<sequence length="376" mass="42049">MLDDRPLPPNWESHLDVNTQRWFFVDHVNKKTSWDDPRPAYYSARERKIYTSTERRPAESQSPTLDASYASLVSDYDKETFSSPKENECDSREEEFMEYLHALRAAYPDHKDRQLAKLMEKWLGDSVSLRKFVAVHLKRKVSSSSETTTKLTSRSSTQKSDSVKRCSSPHSTVRYEETKEADRSNLSPFTRLGSNAPTFTAGVSESISLALIQTPEPGNNNVSGKRETKELDSSTLLSSSVARADGMVQPFKSNTKPVQNRFHTQQSPGGKTETNPKMVADLQGSTEKLRNLNMNTSIFAPVVRCTARGSDPQLRGSRFAPCGPNRKLALGPDPRVHRGPDPRLLTHRPIDTPPLTNAVSASDFDLFKSVICSSLV</sequence>
<dbReference type="PROSITE" id="PS01159">
    <property type="entry name" value="WW_DOMAIN_1"/>
    <property type="match status" value="1"/>
</dbReference>
<feature type="compositionally biased region" description="Polar residues" evidence="1">
    <location>
        <begin position="251"/>
        <end position="275"/>
    </location>
</feature>
<keyword evidence="4" id="KW-1185">Reference proteome</keyword>
<dbReference type="Proteomes" id="UP000230066">
    <property type="component" value="Unassembled WGS sequence"/>
</dbReference>
<dbReference type="Pfam" id="PF00397">
    <property type="entry name" value="WW"/>
    <property type="match status" value="1"/>
</dbReference>
<dbReference type="Gene3D" id="2.20.70.10">
    <property type="match status" value="1"/>
</dbReference>
<dbReference type="CDD" id="cd00201">
    <property type="entry name" value="WW"/>
    <property type="match status" value="1"/>
</dbReference>
<evidence type="ECO:0000259" key="2">
    <source>
        <dbReference type="PROSITE" id="PS50020"/>
    </source>
</evidence>
<evidence type="ECO:0000313" key="4">
    <source>
        <dbReference type="Proteomes" id="UP000230066"/>
    </source>
</evidence>
<dbReference type="SMART" id="SM00456">
    <property type="entry name" value="WW"/>
    <property type="match status" value="1"/>
</dbReference>
<feature type="compositionally biased region" description="Basic and acidic residues" evidence="1">
    <location>
        <begin position="173"/>
        <end position="183"/>
    </location>
</feature>
<dbReference type="EMBL" id="JXXN02006408">
    <property type="protein sequence ID" value="THD19446.1"/>
    <property type="molecule type" value="Genomic_DNA"/>
</dbReference>
<evidence type="ECO:0000256" key="1">
    <source>
        <dbReference type="SAM" id="MobiDB-lite"/>
    </source>
</evidence>
<protein>
    <recommendedName>
        <fullName evidence="2">WW domain-containing protein</fullName>
    </recommendedName>
</protein>
<evidence type="ECO:0000313" key="3">
    <source>
        <dbReference type="EMBL" id="THD19446.1"/>
    </source>
</evidence>
<dbReference type="InterPro" id="IPR001202">
    <property type="entry name" value="WW_dom"/>
</dbReference>
<feature type="compositionally biased region" description="Low complexity" evidence="1">
    <location>
        <begin position="143"/>
        <end position="160"/>
    </location>
</feature>
<feature type="region of interest" description="Disordered" evidence="1">
    <location>
        <begin position="143"/>
        <end position="195"/>
    </location>
</feature>
<accession>A0A4E0R0N3</accession>
<dbReference type="InterPro" id="IPR036020">
    <property type="entry name" value="WW_dom_sf"/>
</dbReference>
<feature type="region of interest" description="Disordered" evidence="1">
    <location>
        <begin position="212"/>
        <end position="276"/>
    </location>
</feature>
<name>A0A4E0R0N3_FASHE</name>
<proteinExistence type="predicted"/>